<dbReference type="InterPro" id="IPR004013">
    <property type="entry name" value="PHP_dom"/>
</dbReference>
<dbReference type="InterPro" id="IPR016195">
    <property type="entry name" value="Pol/histidinol_Pase-like"/>
</dbReference>
<dbReference type="InterPro" id="IPR052018">
    <property type="entry name" value="PHP_domain"/>
</dbReference>
<sequence length="283" mass="31383">MREKIDLHCHTNISDGALSPEQIVSRAIGYGLSHLAITDHDTVGAYDRACVQAQGSDLTVIPGIEISTTFNSVQIHIVGLFLDTKNQKLLDLIKRQRVQREERAALIGHKLEKLGFKDALLKTQAMAGDNAVITRGNYARYLFSTGLFATQDEAFNKYLKKGGRAYVNTQWISVEEACSIIVHSGGVAVLAHPKRYTMTNSKLRLLIEHFKEAGGMALEVSSSQQSPADRDYLASLCERYEMYGSVGSDFHSEGPWRDLGLNLKLPEKVKPVWTLPQAQAFGF</sequence>
<gene>
    <name evidence="2" type="ORF">NCTC13093_01620</name>
</gene>
<name>A0A2X0WXG9_9GAMM</name>
<feature type="domain" description="Polymerase/histidinol phosphatase N-terminal" evidence="1">
    <location>
        <begin position="5"/>
        <end position="70"/>
    </location>
</feature>
<accession>A0A2X0WXG9</accession>
<keyword evidence="3" id="KW-1185">Reference proteome</keyword>
<dbReference type="Gene3D" id="1.10.150.650">
    <property type="match status" value="1"/>
</dbReference>
<protein>
    <submittedName>
        <fullName evidence="2">Error-prone DNA polymerase</fullName>
    </submittedName>
</protein>
<dbReference type="CDD" id="cd07438">
    <property type="entry name" value="PHP_HisPPase_AMP"/>
    <property type="match status" value="1"/>
</dbReference>
<dbReference type="EMBL" id="UAPV01000001">
    <property type="protein sequence ID" value="SPT70211.1"/>
    <property type="molecule type" value="Genomic_DNA"/>
</dbReference>
<proteinExistence type="predicted"/>
<dbReference type="OrthoDB" id="9804333at2"/>
<dbReference type="GO" id="GO:0004534">
    <property type="term" value="F:5'-3' RNA exonuclease activity"/>
    <property type="evidence" value="ECO:0007669"/>
    <property type="project" value="TreeGrafter"/>
</dbReference>
<dbReference type="GO" id="GO:0035312">
    <property type="term" value="F:5'-3' DNA exonuclease activity"/>
    <property type="evidence" value="ECO:0007669"/>
    <property type="project" value="TreeGrafter"/>
</dbReference>
<dbReference type="RefSeq" id="WP_113744307.1">
    <property type="nucleotide sequence ID" value="NZ_UAPU01000005.1"/>
</dbReference>
<dbReference type="PANTHER" id="PTHR42924:SF3">
    <property type="entry name" value="POLYMERASE_HISTIDINOL PHOSPHATASE N-TERMINAL DOMAIN-CONTAINING PROTEIN"/>
    <property type="match status" value="1"/>
</dbReference>
<organism evidence="2 3">
    <name type="scientific">Anaerobiospirillum thomasii</name>
    <dbReference type="NCBI Taxonomy" id="179995"/>
    <lineage>
        <taxon>Bacteria</taxon>
        <taxon>Pseudomonadati</taxon>
        <taxon>Pseudomonadota</taxon>
        <taxon>Gammaproteobacteria</taxon>
        <taxon>Aeromonadales</taxon>
        <taxon>Succinivibrionaceae</taxon>
        <taxon>Anaerobiospirillum</taxon>
    </lineage>
</organism>
<dbReference type="SMART" id="SM00481">
    <property type="entry name" value="POLIIIAc"/>
    <property type="match status" value="1"/>
</dbReference>
<dbReference type="InterPro" id="IPR003141">
    <property type="entry name" value="Pol/His_phosphatase_N"/>
</dbReference>
<dbReference type="Gene3D" id="3.20.20.140">
    <property type="entry name" value="Metal-dependent hydrolases"/>
    <property type="match status" value="1"/>
</dbReference>
<evidence type="ECO:0000313" key="3">
    <source>
        <dbReference type="Proteomes" id="UP000250086"/>
    </source>
</evidence>
<dbReference type="AlphaFoldDB" id="A0A2X0WXG9"/>
<dbReference type="Proteomes" id="UP000250086">
    <property type="component" value="Unassembled WGS sequence"/>
</dbReference>
<evidence type="ECO:0000313" key="2">
    <source>
        <dbReference type="EMBL" id="SPT70211.1"/>
    </source>
</evidence>
<dbReference type="Pfam" id="PF02811">
    <property type="entry name" value="PHP"/>
    <property type="match status" value="1"/>
</dbReference>
<reference evidence="2 3" key="1">
    <citation type="submission" date="2018-06" db="EMBL/GenBank/DDBJ databases">
        <authorList>
            <consortium name="Pathogen Informatics"/>
            <person name="Doyle S."/>
        </authorList>
    </citation>
    <scope>NUCLEOTIDE SEQUENCE [LARGE SCALE GENOMIC DNA]</scope>
    <source>
        <strain evidence="2 3">NCTC13093</strain>
    </source>
</reference>
<evidence type="ECO:0000259" key="1">
    <source>
        <dbReference type="SMART" id="SM00481"/>
    </source>
</evidence>
<dbReference type="SUPFAM" id="SSF89550">
    <property type="entry name" value="PHP domain-like"/>
    <property type="match status" value="1"/>
</dbReference>
<dbReference type="PANTHER" id="PTHR42924">
    <property type="entry name" value="EXONUCLEASE"/>
    <property type="match status" value="1"/>
</dbReference>